<sequence>MSHMPDNELKVQQVLRLLAEADHIDLARCASSGVAAAILACSPPRVRMVTAIITKVGTQGHPLSLGAVQMPFMARSGAKEGPQEVSGSGDSEDSTAFETYQ</sequence>
<gene>
    <name evidence="2" type="ORF">NDU88_003800</name>
</gene>
<accession>A0AAV7PHX5</accession>
<keyword evidence="3" id="KW-1185">Reference proteome</keyword>
<evidence type="ECO:0000256" key="1">
    <source>
        <dbReference type="SAM" id="MobiDB-lite"/>
    </source>
</evidence>
<dbReference type="EMBL" id="JANPWB010000011">
    <property type="protein sequence ID" value="KAJ1125368.1"/>
    <property type="molecule type" value="Genomic_DNA"/>
</dbReference>
<organism evidence="2 3">
    <name type="scientific">Pleurodeles waltl</name>
    <name type="common">Iberian ribbed newt</name>
    <dbReference type="NCBI Taxonomy" id="8319"/>
    <lineage>
        <taxon>Eukaryota</taxon>
        <taxon>Metazoa</taxon>
        <taxon>Chordata</taxon>
        <taxon>Craniata</taxon>
        <taxon>Vertebrata</taxon>
        <taxon>Euteleostomi</taxon>
        <taxon>Amphibia</taxon>
        <taxon>Batrachia</taxon>
        <taxon>Caudata</taxon>
        <taxon>Salamandroidea</taxon>
        <taxon>Salamandridae</taxon>
        <taxon>Pleurodelinae</taxon>
        <taxon>Pleurodeles</taxon>
    </lineage>
</organism>
<name>A0AAV7PHX5_PLEWA</name>
<dbReference type="AlphaFoldDB" id="A0AAV7PHX5"/>
<feature type="region of interest" description="Disordered" evidence="1">
    <location>
        <begin position="74"/>
        <end position="101"/>
    </location>
</feature>
<comment type="caution">
    <text evidence="2">The sequence shown here is derived from an EMBL/GenBank/DDBJ whole genome shotgun (WGS) entry which is preliminary data.</text>
</comment>
<evidence type="ECO:0000313" key="2">
    <source>
        <dbReference type="EMBL" id="KAJ1125368.1"/>
    </source>
</evidence>
<evidence type="ECO:0000313" key="3">
    <source>
        <dbReference type="Proteomes" id="UP001066276"/>
    </source>
</evidence>
<reference evidence="2" key="1">
    <citation type="journal article" date="2022" name="bioRxiv">
        <title>Sequencing and chromosome-scale assembly of the giantPleurodeles waltlgenome.</title>
        <authorList>
            <person name="Brown T."/>
            <person name="Elewa A."/>
            <person name="Iarovenko S."/>
            <person name="Subramanian E."/>
            <person name="Araus A.J."/>
            <person name="Petzold A."/>
            <person name="Susuki M."/>
            <person name="Suzuki K.-i.T."/>
            <person name="Hayashi T."/>
            <person name="Toyoda A."/>
            <person name="Oliveira C."/>
            <person name="Osipova E."/>
            <person name="Leigh N.D."/>
            <person name="Simon A."/>
            <person name="Yun M.H."/>
        </authorList>
    </citation>
    <scope>NUCLEOTIDE SEQUENCE</scope>
    <source>
        <strain evidence="2">20211129_DDA</strain>
        <tissue evidence="2">Liver</tissue>
    </source>
</reference>
<proteinExistence type="predicted"/>
<protein>
    <submittedName>
        <fullName evidence="2">Uncharacterized protein</fullName>
    </submittedName>
</protein>
<dbReference type="Proteomes" id="UP001066276">
    <property type="component" value="Chromosome 7"/>
</dbReference>